<name>A0ABS9KDM7_9BACT</name>
<evidence type="ECO:0000313" key="3">
    <source>
        <dbReference type="Proteomes" id="UP001165366"/>
    </source>
</evidence>
<gene>
    <name evidence="2" type="ORF">L6773_10270</name>
</gene>
<reference evidence="2" key="1">
    <citation type="submission" date="2022-01" db="EMBL/GenBank/DDBJ databases">
        <authorList>
            <person name="Wang Y."/>
        </authorList>
    </citation>
    <scope>NUCLEOTIDE SEQUENCE</scope>
    <source>
        <strain evidence="2">WB101</strain>
    </source>
</reference>
<dbReference type="Proteomes" id="UP001165366">
    <property type="component" value="Unassembled WGS sequence"/>
</dbReference>
<evidence type="ECO:0000256" key="1">
    <source>
        <dbReference type="SAM" id="SignalP"/>
    </source>
</evidence>
<organism evidence="2 3">
    <name type="scientific">Rhodohalobacter sulfatireducens</name>
    <dbReference type="NCBI Taxonomy" id="2911366"/>
    <lineage>
        <taxon>Bacteria</taxon>
        <taxon>Pseudomonadati</taxon>
        <taxon>Balneolota</taxon>
        <taxon>Balneolia</taxon>
        <taxon>Balneolales</taxon>
        <taxon>Balneolaceae</taxon>
        <taxon>Rhodohalobacter</taxon>
    </lineage>
</organism>
<feature type="chain" id="PRO_5046584148" evidence="1">
    <location>
        <begin position="24"/>
        <end position="295"/>
    </location>
</feature>
<proteinExistence type="predicted"/>
<dbReference type="PROSITE" id="PS51257">
    <property type="entry name" value="PROKAR_LIPOPROTEIN"/>
    <property type="match status" value="1"/>
</dbReference>
<keyword evidence="3" id="KW-1185">Reference proteome</keyword>
<accession>A0ABS9KDM7</accession>
<feature type="signal peptide" evidence="1">
    <location>
        <begin position="1"/>
        <end position="23"/>
    </location>
</feature>
<sequence length="295" mass="32254">MVKRIYKTVLVLFLLGTTSCSDALNSTTDTTAELEFMEPMTSALMSLESNEASGNGIFILNWSALNPRFLKDNENKLGLAMAIGFDEQVSFKPPYHTSTVDMGSVRIESAQGESVGLSKQSSRFSGEHTVYSHRSFGPFSNESSLSYQADAEYTISTTGSETFPALNLKATTPEKQVSIVTPSSNRMENHSGGVELSWDAVSGKPVAIHIRPSFNPKEGEKPGKFNREDSEMILLEDQNGTYTISGETLSEIADRTGAHTLHISVGQLHVNDVESGGQTYRVIMRSSDHLRVDLD</sequence>
<dbReference type="RefSeq" id="WP_237854059.1">
    <property type="nucleotide sequence ID" value="NZ_JAKLWS010000011.1"/>
</dbReference>
<reference evidence="2" key="2">
    <citation type="submission" date="2024-05" db="EMBL/GenBank/DDBJ databases">
        <title>Rhodohalobacter halophilus gen. nov., sp. nov., a moderately halophilic member of the family Balneolaceae.</title>
        <authorList>
            <person name="Xia J."/>
        </authorList>
    </citation>
    <scope>NUCLEOTIDE SEQUENCE</scope>
    <source>
        <strain evidence="2">WB101</strain>
    </source>
</reference>
<protein>
    <submittedName>
        <fullName evidence="2">Uncharacterized protein</fullName>
    </submittedName>
</protein>
<keyword evidence="1" id="KW-0732">Signal</keyword>
<comment type="caution">
    <text evidence="2">The sequence shown here is derived from an EMBL/GenBank/DDBJ whole genome shotgun (WGS) entry which is preliminary data.</text>
</comment>
<evidence type="ECO:0000313" key="2">
    <source>
        <dbReference type="EMBL" id="MCG2588954.1"/>
    </source>
</evidence>
<dbReference type="EMBL" id="JAKLWS010000011">
    <property type="protein sequence ID" value="MCG2588954.1"/>
    <property type="molecule type" value="Genomic_DNA"/>
</dbReference>